<comment type="caution">
    <text evidence="2">The sequence shown here is derived from an EMBL/GenBank/DDBJ whole genome shotgun (WGS) entry which is preliminary data.</text>
</comment>
<reference evidence="2" key="1">
    <citation type="submission" date="2021-10" db="EMBL/GenBank/DDBJ databases">
        <title>Anaerobic single-cell dispensing facilitates the cultivation of human gut bacteria.</title>
        <authorList>
            <person name="Afrizal A."/>
        </authorList>
    </citation>
    <scope>NUCLEOTIDE SEQUENCE</scope>
    <source>
        <strain evidence="2">CLA-AA-H272</strain>
    </source>
</reference>
<evidence type="ECO:0008006" key="4">
    <source>
        <dbReference type="Google" id="ProtNLM"/>
    </source>
</evidence>
<dbReference type="RefSeq" id="WP_302929842.1">
    <property type="nucleotide sequence ID" value="NZ_JAJEPW010000063.1"/>
</dbReference>
<organism evidence="2 3">
    <name type="scientific">Brotocaccenecus cirricatena</name>
    <dbReference type="NCBI Taxonomy" id="3064195"/>
    <lineage>
        <taxon>Bacteria</taxon>
        <taxon>Bacillati</taxon>
        <taxon>Bacillota</taxon>
        <taxon>Clostridia</taxon>
        <taxon>Eubacteriales</taxon>
        <taxon>Oscillospiraceae</taxon>
        <taxon>Brotocaccenecus</taxon>
    </lineage>
</organism>
<evidence type="ECO:0000256" key="1">
    <source>
        <dbReference type="SAM" id="Phobius"/>
    </source>
</evidence>
<evidence type="ECO:0000313" key="3">
    <source>
        <dbReference type="Proteomes" id="UP001199319"/>
    </source>
</evidence>
<dbReference type="EMBL" id="JAJEPW010000063">
    <property type="protein sequence ID" value="MCC2130689.1"/>
    <property type="molecule type" value="Genomic_DNA"/>
</dbReference>
<keyword evidence="1" id="KW-0812">Transmembrane</keyword>
<protein>
    <recommendedName>
        <fullName evidence="4">YcxB-like protein domain-containing protein</fullName>
    </recommendedName>
</protein>
<keyword evidence="1" id="KW-0472">Membrane</keyword>
<keyword evidence="3" id="KW-1185">Reference proteome</keyword>
<proteinExistence type="predicted"/>
<name>A0AAE3AED3_9FIRM</name>
<gene>
    <name evidence="2" type="ORF">LKD37_14425</name>
</gene>
<evidence type="ECO:0000313" key="2">
    <source>
        <dbReference type="EMBL" id="MCC2130689.1"/>
    </source>
</evidence>
<dbReference type="AlphaFoldDB" id="A0AAE3AED3"/>
<accession>A0AAE3AED3</accession>
<feature type="transmembrane region" description="Helical" evidence="1">
    <location>
        <begin position="76"/>
        <end position="94"/>
    </location>
</feature>
<dbReference type="Proteomes" id="UP001199319">
    <property type="component" value="Unassembled WGS sequence"/>
</dbReference>
<keyword evidence="1" id="KW-1133">Transmembrane helix</keyword>
<feature type="transmembrane region" description="Helical" evidence="1">
    <location>
        <begin position="50"/>
        <end position="70"/>
    </location>
</feature>
<sequence>MTGETFFQLHYRLTDTERLFDLAQGIAARRRRLKKHDARCRSFTWYARGLLRRGIAFLILAAVLGAMTALLELGGMSWAMAGVCAGCGVMELVLRGMLRRIYRRSWQQFRQQNGPDGTVNFDAGGIREENEKGKPTHFDWADWDVCVMTPKVIVLTFKTPVLLFFPYSREAAITVAHAARAFGKEDSLVYRKRI</sequence>